<gene>
    <name evidence="2" type="ORF">ATN00_21310</name>
</gene>
<dbReference type="EMBL" id="CP013266">
    <property type="protein sequence ID" value="ALR23040.1"/>
    <property type="molecule type" value="Genomic_DNA"/>
</dbReference>
<dbReference type="Proteomes" id="UP000056968">
    <property type="component" value="Plasmid pDE2"/>
</dbReference>
<evidence type="ECO:0000259" key="1">
    <source>
        <dbReference type="Pfam" id="PF18495"/>
    </source>
</evidence>
<feature type="domain" description="Antitoxin VbhA" evidence="1">
    <location>
        <begin position="22"/>
        <end position="63"/>
    </location>
</feature>
<dbReference type="KEGG" id="sbd:ATN00_21310"/>
<protein>
    <recommendedName>
        <fullName evidence="1">Antitoxin VbhA domain-containing protein</fullName>
    </recommendedName>
</protein>
<dbReference type="Gene3D" id="1.10.8.1050">
    <property type="entry name" value="Antitoxin VbhA-like"/>
    <property type="match status" value="1"/>
</dbReference>
<dbReference type="CDD" id="cd11586">
    <property type="entry name" value="VbhA_like"/>
    <property type="match status" value="1"/>
</dbReference>
<dbReference type="RefSeq" id="WP_017980886.1">
    <property type="nucleotide sequence ID" value="NZ_CP013266.1"/>
</dbReference>
<dbReference type="AlphaFoldDB" id="A0A0S3F5Z2"/>
<dbReference type="InterPro" id="IPR041535">
    <property type="entry name" value="VbhA"/>
</dbReference>
<sequence>MNANTPFPAPRPAISAAERARREKAVSFARGSVRYEGGILTDEIERINARFIAGELTTEEFVSAVGASDTARLG</sequence>
<proteinExistence type="predicted"/>
<dbReference type="Pfam" id="PF18495">
    <property type="entry name" value="VbhA"/>
    <property type="match status" value="1"/>
</dbReference>
<accession>A0A0S3F5Z2</accession>
<dbReference type="InterPro" id="IPR033788">
    <property type="entry name" value="VbhA-like"/>
</dbReference>
<keyword evidence="3" id="KW-1185">Reference proteome</keyword>
<evidence type="ECO:0000313" key="2">
    <source>
        <dbReference type="EMBL" id="ALR23040.1"/>
    </source>
</evidence>
<dbReference type="OrthoDB" id="7277802at2"/>
<reference evidence="2 3" key="1">
    <citation type="submission" date="2015-11" db="EMBL/GenBank/DDBJ databases">
        <title>A Two-component Flavoprotein Monooxygenase System MeaXY Responsible for para-Hydroxylation of 2-Methyl-6-ethylaniline and 2,6-Diethylaniline in Sphingobium baderi DE-13.</title>
        <authorList>
            <person name="Cheng M."/>
            <person name="Meng Q."/>
            <person name="Yang Y."/>
            <person name="Chu C."/>
            <person name="Yan X."/>
            <person name="He J."/>
            <person name="Li S."/>
        </authorList>
    </citation>
    <scope>NUCLEOTIDE SEQUENCE [LARGE SCALE GENOMIC DNA]</scope>
    <source>
        <strain evidence="2 3">DE-13</strain>
        <plasmid evidence="3">Plasmid pDE2</plasmid>
    </source>
</reference>
<name>A0A0S3F5Z2_9SPHN</name>
<dbReference type="InterPro" id="IPR043038">
    <property type="entry name" value="VbhA_sf"/>
</dbReference>
<evidence type="ECO:0000313" key="3">
    <source>
        <dbReference type="Proteomes" id="UP000056968"/>
    </source>
</evidence>
<geneLocation type="plasmid" evidence="2 3">
    <name>pDE2</name>
</geneLocation>
<organism evidence="2 3">
    <name type="scientific">Sphingobium baderi</name>
    <dbReference type="NCBI Taxonomy" id="1332080"/>
    <lineage>
        <taxon>Bacteria</taxon>
        <taxon>Pseudomonadati</taxon>
        <taxon>Pseudomonadota</taxon>
        <taxon>Alphaproteobacteria</taxon>
        <taxon>Sphingomonadales</taxon>
        <taxon>Sphingomonadaceae</taxon>
        <taxon>Sphingobium</taxon>
    </lineage>
</organism>
<keyword evidence="2" id="KW-0614">Plasmid</keyword>